<dbReference type="PANTHER" id="PTHR30050">
    <property type="entry name" value="CHROMOSOMAL REPLICATION INITIATOR PROTEIN DNAA"/>
    <property type="match status" value="1"/>
</dbReference>
<gene>
    <name evidence="5" type="ORF">SAMN05216234_11911</name>
</gene>
<keyword evidence="6" id="KW-1185">Reference proteome</keyword>
<proteinExistence type="inferred from homology"/>
<dbReference type="InterPro" id="IPR003593">
    <property type="entry name" value="AAA+_ATPase"/>
</dbReference>
<dbReference type="PRINTS" id="PR00300">
    <property type="entry name" value="CLPPROTEASEA"/>
</dbReference>
<dbReference type="OrthoDB" id="8150723at2"/>
<dbReference type="InterPro" id="IPR028350">
    <property type="entry name" value="DNAC/IstB-like"/>
</dbReference>
<feature type="domain" description="AAA+ ATPase" evidence="4">
    <location>
        <begin position="103"/>
        <end position="237"/>
    </location>
</feature>
<dbReference type="AlphaFoldDB" id="A0A1I5QAP7"/>
<accession>A0A1I5QAP7</accession>
<evidence type="ECO:0000313" key="6">
    <source>
        <dbReference type="Proteomes" id="UP000199227"/>
    </source>
</evidence>
<reference evidence="5 6" key="1">
    <citation type="submission" date="2016-10" db="EMBL/GenBank/DDBJ databases">
        <authorList>
            <person name="de Groot N.N."/>
        </authorList>
    </citation>
    <scope>NUCLEOTIDE SEQUENCE [LARGE SCALE GENOMIC DNA]</scope>
    <source>
        <strain evidence="5 6">EP1-55-1</strain>
    </source>
</reference>
<dbReference type="EMBL" id="FOXB01000019">
    <property type="protein sequence ID" value="SFP43070.1"/>
    <property type="molecule type" value="Genomic_DNA"/>
</dbReference>
<dbReference type="PIRSF" id="PIRSF003073">
    <property type="entry name" value="DNAC_TnpB_IstB"/>
    <property type="match status" value="1"/>
</dbReference>
<dbReference type="InterPro" id="IPR001270">
    <property type="entry name" value="ClpA/B"/>
</dbReference>
<evidence type="ECO:0000256" key="3">
    <source>
        <dbReference type="ARBA" id="ARBA00022840"/>
    </source>
</evidence>
<dbReference type="InterPro" id="IPR002611">
    <property type="entry name" value="IstB_ATP-bd"/>
</dbReference>
<evidence type="ECO:0000259" key="4">
    <source>
        <dbReference type="SMART" id="SM00382"/>
    </source>
</evidence>
<dbReference type="Proteomes" id="UP000199227">
    <property type="component" value="Unassembled WGS sequence"/>
</dbReference>
<dbReference type="SMART" id="SM00382">
    <property type="entry name" value="AAA"/>
    <property type="match status" value="1"/>
</dbReference>
<comment type="similarity">
    <text evidence="1">Belongs to the IS21/IS1162 putative ATP-binding protein family.</text>
</comment>
<dbReference type="Gene3D" id="3.40.50.300">
    <property type="entry name" value="P-loop containing nucleotide triphosphate hydrolases"/>
    <property type="match status" value="1"/>
</dbReference>
<dbReference type="InterPro" id="IPR027417">
    <property type="entry name" value="P-loop_NTPase"/>
</dbReference>
<dbReference type="PANTHER" id="PTHR30050:SF4">
    <property type="entry name" value="ATP-BINDING PROTEIN RV3427C IN INSERTION SEQUENCE-RELATED"/>
    <property type="match status" value="1"/>
</dbReference>
<keyword evidence="3" id="KW-0067">ATP-binding</keyword>
<evidence type="ECO:0000256" key="2">
    <source>
        <dbReference type="ARBA" id="ARBA00022741"/>
    </source>
</evidence>
<dbReference type="STRING" id="223786.SAMN05216234_11911"/>
<dbReference type="Pfam" id="PF01695">
    <property type="entry name" value="IstB_IS21"/>
    <property type="match status" value="1"/>
</dbReference>
<dbReference type="GO" id="GO:0006260">
    <property type="term" value="P:DNA replication"/>
    <property type="evidence" value="ECO:0007669"/>
    <property type="project" value="TreeGrafter"/>
</dbReference>
<dbReference type="NCBIfam" id="NF038214">
    <property type="entry name" value="IS21_help_AAA"/>
    <property type="match status" value="1"/>
</dbReference>
<dbReference type="InterPro" id="IPR047661">
    <property type="entry name" value="IstB"/>
</dbReference>
<dbReference type="SUPFAM" id="SSF52540">
    <property type="entry name" value="P-loop containing nucleoside triphosphate hydrolases"/>
    <property type="match status" value="1"/>
</dbReference>
<evidence type="ECO:0000256" key="1">
    <source>
        <dbReference type="ARBA" id="ARBA00008059"/>
    </source>
</evidence>
<name>A0A1I5QAP7_9BACT</name>
<organism evidence="5 6">
    <name type="scientific">Hydrogenimonas thermophila</name>
    <dbReference type="NCBI Taxonomy" id="223786"/>
    <lineage>
        <taxon>Bacteria</taxon>
        <taxon>Pseudomonadati</taxon>
        <taxon>Campylobacterota</taxon>
        <taxon>Epsilonproteobacteria</taxon>
        <taxon>Campylobacterales</taxon>
        <taxon>Hydrogenimonadaceae</taxon>
        <taxon>Hydrogenimonas</taxon>
    </lineage>
</organism>
<protein>
    <submittedName>
        <fullName evidence="5">DNA replication protein DnaC</fullName>
    </submittedName>
</protein>
<evidence type="ECO:0000313" key="5">
    <source>
        <dbReference type="EMBL" id="SFP43070.1"/>
    </source>
</evidence>
<dbReference type="NCBIfam" id="NF006616">
    <property type="entry name" value="PRK09183.1"/>
    <property type="match status" value="1"/>
</dbReference>
<dbReference type="CDD" id="cd00009">
    <property type="entry name" value="AAA"/>
    <property type="match status" value="1"/>
</dbReference>
<sequence length="262" mass="29748">MSNNIASINEQIQAYATLFKLPAIKNSFSSLADEAAKKNLSYTQFLLKLFEYEYETKIQRAKEITLKMAGFPKVKTLQDFDFSSSPVDRNIINELSTLRFIENAQNVLLIGPSGVGKTHLAIALGYLATQARIKTKFITAQDLLLQLEIAQQTNRLQHYFKKVINTTKLLIIDEFGYIKLDANQANLFFQVINKRYETGSIIITSNLSFTKFKEVLNNDEALTTAILDRLIHHSHILNIQGESYRLKQKREAGVLLGLDKSL</sequence>
<dbReference type="GO" id="GO:0005524">
    <property type="term" value="F:ATP binding"/>
    <property type="evidence" value="ECO:0007669"/>
    <property type="project" value="UniProtKB-KW"/>
</dbReference>
<keyword evidence="2" id="KW-0547">Nucleotide-binding</keyword>
<dbReference type="RefSeq" id="WP_092912520.1">
    <property type="nucleotide sequence ID" value="NZ_FOXB01000019.1"/>
</dbReference>